<dbReference type="Gene3D" id="1.10.10.10">
    <property type="entry name" value="Winged helix-like DNA-binding domain superfamily/Winged helix DNA-binding domain"/>
    <property type="match status" value="1"/>
</dbReference>
<dbReference type="InterPro" id="IPR036390">
    <property type="entry name" value="WH_DNA-bd_sf"/>
</dbReference>
<dbReference type="Pfam" id="PF01047">
    <property type="entry name" value="MarR"/>
    <property type="match status" value="1"/>
</dbReference>
<dbReference type="EMBL" id="CP036266">
    <property type="protein sequence ID" value="QDT21152.1"/>
    <property type="molecule type" value="Genomic_DNA"/>
</dbReference>
<proteinExistence type="predicted"/>
<dbReference type="PANTHER" id="PTHR33164:SF101">
    <property type="entry name" value="TRANSCRIPTIONAL REPRESSOR MPRA"/>
    <property type="match status" value="1"/>
</dbReference>
<organism evidence="2 3">
    <name type="scientific">Gimesia chilikensis</name>
    <dbReference type="NCBI Taxonomy" id="2605989"/>
    <lineage>
        <taxon>Bacteria</taxon>
        <taxon>Pseudomonadati</taxon>
        <taxon>Planctomycetota</taxon>
        <taxon>Planctomycetia</taxon>
        <taxon>Planctomycetales</taxon>
        <taxon>Planctomycetaceae</taxon>
        <taxon>Gimesia</taxon>
    </lineage>
</organism>
<dbReference type="SMART" id="SM00347">
    <property type="entry name" value="HTH_MARR"/>
    <property type="match status" value="1"/>
</dbReference>
<reference evidence="2 3" key="1">
    <citation type="submission" date="2019-02" db="EMBL/GenBank/DDBJ databases">
        <title>Deep-cultivation of Planctomycetes and their phenomic and genomic characterization uncovers novel biology.</title>
        <authorList>
            <person name="Wiegand S."/>
            <person name="Jogler M."/>
            <person name="Boedeker C."/>
            <person name="Pinto D."/>
            <person name="Vollmers J."/>
            <person name="Rivas-Marin E."/>
            <person name="Kohn T."/>
            <person name="Peeters S.H."/>
            <person name="Heuer A."/>
            <person name="Rast P."/>
            <person name="Oberbeckmann S."/>
            <person name="Bunk B."/>
            <person name="Jeske O."/>
            <person name="Meyerdierks A."/>
            <person name="Storesund J.E."/>
            <person name="Kallscheuer N."/>
            <person name="Luecker S."/>
            <person name="Lage O.M."/>
            <person name="Pohl T."/>
            <person name="Merkel B.J."/>
            <person name="Hornburger P."/>
            <person name="Mueller R.-W."/>
            <person name="Bruemmer F."/>
            <person name="Labrenz M."/>
            <person name="Spormann A.M."/>
            <person name="Op den Camp H."/>
            <person name="Overmann J."/>
            <person name="Amann R."/>
            <person name="Jetten M.S.M."/>
            <person name="Mascher T."/>
            <person name="Medema M.H."/>
            <person name="Devos D.P."/>
            <person name="Kaster A.-K."/>
            <person name="Ovreas L."/>
            <person name="Rohde M."/>
            <person name="Galperin M.Y."/>
            <person name="Jogler C."/>
        </authorList>
    </citation>
    <scope>NUCLEOTIDE SEQUENCE [LARGE SCALE GENOMIC DNA]</scope>
    <source>
        <strain evidence="2 3">HG66A1</strain>
    </source>
</reference>
<dbReference type="SUPFAM" id="SSF46785">
    <property type="entry name" value="Winged helix' DNA-binding domain"/>
    <property type="match status" value="1"/>
</dbReference>
<evidence type="ECO:0000259" key="1">
    <source>
        <dbReference type="PROSITE" id="PS50995"/>
    </source>
</evidence>
<dbReference type="AlphaFoldDB" id="A0A517PP51"/>
<dbReference type="PRINTS" id="PR00598">
    <property type="entry name" value="HTHMARR"/>
</dbReference>
<dbReference type="PANTHER" id="PTHR33164">
    <property type="entry name" value="TRANSCRIPTIONAL REGULATOR, MARR FAMILY"/>
    <property type="match status" value="1"/>
</dbReference>
<dbReference type="GO" id="GO:0006950">
    <property type="term" value="P:response to stress"/>
    <property type="evidence" value="ECO:0007669"/>
    <property type="project" value="TreeGrafter"/>
</dbReference>
<gene>
    <name evidence="2" type="primary">slyA</name>
    <name evidence="2" type="ORF">HG66A1_29500</name>
</gene>
<evidence type="ECO:0000313" key="2">
    <source>
        <dbReference type="EMBL" id="QDT21152.1"/>
    </source>
</evidence>
<evidence type="ECO:0000313" key="3">
    <source>
        <dbReference type="Proteomes" id="UP000320421"/>
    </source>
</evidence>
<dbReference type="InterPro" id="IPR000835">
    <property type="entry name" value="HTH_MarR-typ"/>
</dbReference>
<name>A0A517PP51_9PLAN</name>
<protein>
    <submittedName>
        <fullName evidence="2">Transcriptional regulator SlyA</fullName>
    </submittedName>
</protein>
<dbReference type="OrthoDB" id="213484at2"/>
<dbReference type="InterPro" id="IPR039422">
    <property type="entry name" value="MarR/SlyA-like"/>
</dbReference>
<sequence>MNPRATQTESQRVSFDSPEQEVFLQLWRTYDCLKVLEESLFVQFELSPQQYNVLRLLQMAAPETVQTMELGRRLISRCPDTTRMLDRLEKRGLVQRSRLPENRRVVEVAITEEGEALLKRMEKAVVQMHGQQLGHLSDSEQQRLIRLLQKARAPHEDASCDWLDSL</sequence>
<dbReference type="GO" id="GO:0003700">
    <property type="term" value="F:DNA-binding transcription factor activity"/>
    <property type="evidence" value="ECO:0007669"/>
    <property type="project" value="InterPro"/>
</dbReference>
<feature type="domain" description="HTH marR-type" evidence="1">
    <location>
        <begin position="19"/>
        <end position="153"/>
    </location>
</feature>
<dbReference type="InterPro" id="IPR036388">
    <property type="entry name" value="WH-like_DNA-bd_sf"/>
</dbReference>
<dbReference type="PROSITE" id="PS50995">
    <property type="entry name" value="HTH_MARR_2"/>
    <property type="match status" value="1"/>
</dbReference>
<accession>A0A517PP51</accession>
<dbReference type="Proteomes" id="UP000320421">
    <property type="component" value="Chromosome"/>
</dbReference>
<keyword evidence="3" id="KW-1185">Reference proteome</keyword>